<name>D7DWC7_NOSA0</name>
<dbReference type="KEGG" id="naz:Aazo_3864"/>
<protein>
    <submittedName>
        <fullName evidence="1">Uncharacterized protein</fullName>
    </submittedName>
</protein>
<evidence type="ECO:0000313" key="3">
    <source>
        <dbReference type="EMBL" id="ADI65706.1"/>
    </source>
</evidence>
<dbReference type="Proteomes" id="UP000001511">
    <property type="component" value="Chromosome"/>
</dbReference>
<evidence type="ECO:0000313" key="1">
    <source>
        <dbReference type="EMBL" id="ADI64044.1"/>
    </source>
</evidence>
<dbReference type="HOGENOM" id="CLU_3382928_0_0_3"/>
<evidence type="ECO:0000313" key="4">
    <source>
        <dbReference type="Proteomes" id="UP000001511"/>
    </source>
</evidence>
<dbReference type="KEGG" id="naz:Aazo_4381"/>
<dbReference type="KEGG" id="naz:Aazo_1962"/>
<sequence length="33" mass="3638">MPAKDSDIISRAELIQQAIATLQLSIQQIQASR</sequence>
<dbReference type="AlphaFoldDB" id="D7DWC7"/>
<dbReference type="EMBL" id="CP002059">
    <property type="protein sequence ID" value="ADI65706.1"/>
    <property type="molecule type" value="Genomic_DNA"/>
</dbReference>
<evidence type="ECO:0000313" key="2">
    <source>
        <dbReference type="EMBL" id="ADI65375.1"/>
    </source>
</evidence>
<dbReference type="EMBL" id="CP002059">
    <property type="protein sequence ID" value="ADI65375.1"/>
    <property type="molecule type" value="Genomic_DNA"/>
</dbReference>
<reference evidence="1" key="2">
    <citation type="submission" date="2010-06" db="EMBL/GenBank/DDBJ databases">
        <title>Complete sequence of chromosome of 'Nostoc azollae' 0708.</title>
        <authorList>
            <consortium name="US DOE Joint Genome Institute"/>
            <person name="Lucas S."/>
            <person name="Copeland A."/>
            <person name="Lapidus A."/>
            <person name="Cheng J.-F."/>
            <person name="Bruce D."/>
            <person name="Goodwin L."/>
            <person name="Pitluck S."/>
            <person name="Lowry S."/>
            <person name="Clum A."/>
            <person name="Sun H."/>
            <person name="Land M."/>
            <person name="Hauser L."/>
            <person name="Kyrpides N."/>
            <person name="Ovchinnikova G."/>
            <person name="Bergman B."/>
            <person name="Woyke T."/>
        </authorList>
    </citation>
    <scope>NUCLEOTIDE SEQUENCE</scope>
    <source>
        <strain evidence="1">0708</strain>
    </source>
</reference>
<organism evidence="1 4">
    <name type="scientific">Nostoc azollae (strain 0708)</name>
    <name type="common">Anabaena azollae (strain 0708)</name>
    <dbReference type="NCBI Taxonomy" id="551115"/>
    <lineage>
        <taxon>Bacteria</taxon>
        <taxon>Bacillati</taxon>
        <taxon>Cyanobacteriota</taxon>
        <taxon>Cyanophyceae</taxon>
        <taxon>Nostocales</taxon>
        <taxon>Nostocaceae</taxon>
        <taxon>Trichormus</taxon>
    </lineage>
</organism>
<accession>D7DWC7</accession>
<dbReference type="EMBL" id="CP002059">
    <property type="protein sequence ID" value="ADI64044.1"/>
    <property type="molecule type" value="Genomic_DNA"/>
</dbReference>
<gene>
    <name evidence="1" type="ordered locus">Aazo_1962</name>
    <name evidence="2" type="ordered locus">Aazo_3864</name>
    <name evidence="3" type="ordered locus">Aazo_4381</name>
</gene>
<keyword evidence="4" id="KW-1185">Reference proteome</keyword>
<proteinExistence type="predicted"/>
<reference evidence="1 4" key="1">
    <citation type="journal article" date="2010" name="PLoS ONE">
        <title>Genome erosion in a nitrogen-fixing vertically transmitted endosymbiotic multicellular cyanobacterium.</title>
        <authorList>
            <person name="Ran L."/>
            <person name="Larsson J."/>
            <person name="Vigil-Stenman T."/>
            <person name="Nylander J.A."/>
            <person name="Ininbergs K."/>
            <person name="Zheng W.W."/>
            <person name="Lapidus A."/>
            <person name="Lowry S."/>
            <person name="Haselkorn R."/>
            <person name="Bergman B."/>
        </authorList>
    </citation>
    <scope>NUCLEOTIDE SEQUENCE [LARGE SCALE GENOMIC DNA]</scope>
    <source>
        <strain evidence="1 4">0708</strain>
    </source>
</reference>